<dbReference type="PANTHER" id="PTHR22146">
    <property type="entry name" value="CAT EYE SYNDROME CRITICAL REGION PROTEIN 6"/>
    <property type="match status" value="1"/>
</dbReference>
<reference evidence="10" key="1">
    <citation type="submission" date="2012-12" db="EMBL/GenBank/DDBJ databases">
        <authorList>
            <person name="Hellsten U."/>
            <person name="Grimwood J."/>
            <person name="Chapman J.A."/>
            <person name="Shapiro H."/>
            <person name="Aerts A."/>
            <person name="Otillar R.P."/>
            <person name="Terry A.Y."/>
            <person name="Boore J.L."/>
            <person name="Simakov O."/>
            <person name="Marletaz F."/>
            <person name="Cho S.-J."/>
            <person name="Edsinger-Gonzales E."/>
            <person name="Havlak P."/>
            <person name="Kuo D.-H."/>
            <person name="Larsson T."/>
            <person name="Lv J."/>
            <person name="Arendt D."/>
            <person name="Savage R."/>
            <person name="Osoegawa K."/>
            <person name="de Jong P."/>
            <person name="Lindberg D.R."/>
            <person name="Seaver E.C."/>
            <person name="Weisblat D.A."/>
            <person name="Putnam N.H."/>
            <person name="Grigoriev I.V."/>
            <person name="Rokhsar D.S."/>
        </authorList>
    </citation>
    <scope>NUCLEOTIDE SEQUENCE</scope>
    <source>
        <strain evidence="10">I ESC-2004</strain>
    </source>
</reference>
<proteinExistence type="inferred from homology"/>
<dbReference type="STRING" id="283909.R7UVG8"/>
<evidence type="ECO:0000256" key="1">
    <source>
        <dbReference type="ARBA" id="ARBA00004430"/>
    </source>
</evidence>
<evidence type="ECO:0000256" key="2">
    <source>
        <dbReference type="ARBA" id="ARBA00022490"/>
    </source>
</evidence>
<dbReference type="Proteomes" id="UP000014760">
    <property type="component" value="Unassembled WGS sequence"/>
</dbReference>
<dbReference type="GO" id="GO:0015630">
    <property type="term" value="C:microtubule cytoskeleton"/>
    <property type="evidence" value="ECO:0007669"/>
    <property type="project" value="UniProtKB-ARBA"/>
</dbReference>
<reference evidence="8 10" key="2">
    <citation type="journal article" date="2013" name="Nature">
        <title>Insights into bilaterian evolution from three spiralian genomes.</title>
        <authorList>
            <person name="Simakov O."/>
            <person name="Marletaz F."/>
            <person name="Cho S.J."/>
            <person name="Edsinger-Gonzales E."/>
            <person name="Havlak P."/>
            <person name="Hellsten U."/>
            <person name="Kuo D.H."/>
            <person name="Larsson T."/>
            <person name="Lv J."/>
            <person name="Arendt D."/>
            <person name="Savage R."/>
            <person name="Osoegawa K."/>
            <person name="de Jong P."/>
            <person name="Grimwood J."/>
            <person name="Chapman J.A."/>
            <person name="Shapiro H."/>
            <person name="Aerts A."/>
            <person name="Otillar R.P."/>
            <person name="Terry A.Y."/>
            <person name="Boore J.L."/>
            <person name="Grigoriev I.V."/>
            <person name="Lindberg D.R."/>
            <person name="Seaver E.C."/>
            <person name="Weisblat D.A."/>
            <person name="Putnam N.H."/>
            <person name="Rokhsar D.S."/>
        </authorList>
    </citation>
    <scope>NUCLEOTIDE SEQUENCE</scope>
    <source>
        <strain evidence="8 10">I ESC-2004</strain>
    </source>
</reference>
<dbReference type="OrthoDB" id="2019884at2759"/>
<feature type="region of interest" description="Disordered" evidence="6">
    <location>
        <begin position="1"/>
        <end position="41"/>
    </location>
</feature>
<dbReference type="GO" id="GO:0005930">
    <property type="term" value="C:axoneme"/>
    <property type="evidence" value="ECO:0007669"/>
    <property type="project" value="UniProtKB-SubCell"/>
</dbReference>
<dbReference type="OMA" id="TITNCAL"/>
<reference evidence="9" key="3">
    <citation type="submission" date="2015-06" db="UniProtKB">
        <authorList>
            <consortium name="EnsemblMetazoa"/>
        </authorList>
    </citation>
    <scope>IDENTIFICATION</scope>
</reference>
<evidence type="ECO:0000313" key="10">
    <source>
        <dbReference type="Proteomes" id="UP000014760"/>
    </source>
</evidence>
<keyword evidence="10" id="KW-1185">Reference proteome</keyword>
<evidence type="ECO:0000256" key="5">
    <source>
        <dbReference type="ARBA" id="ARBA00035661"/>
    </source>
</evidence>
<feature type="domain" description="Ciliary microtubule inner protein 2A-C-like" evidence="7">
    <location>
        <begin position="120"/>
        <end position="144"/>
    </location>
</feature>
<keyword evidence="3" id="KW-0206">Cytoskeleton</keyword>
<dbReference type="AlphaFoldDB" id="R7UVG8"/>
<comment type="similarity">
    <text evidence="5">Belongs to the CIMIP2 family.</text>
</comment>
<dbReference type="Pfam" id="PF10629">
    <property type="entry name" value="CMI2B-like"/>
    <property type="match status" value="1"/>
</dbReference>
<dbReference type="EMBL" id="KB299944">
    <property type="protein sequence ID" value="ELU07391.1"/>
    <property type="molecule type" value="Genomic_DNA"/>
</dbReference>
<sequence length="155" mass="16941">MDAARNSLASPKVQSTSAKSDCDFLQRRIKPSSGQSTDRHHISGYAGFVPRYREFVGAGFPHVTSSALKEFEAEQSRMSSSRGSIPRTVDLSQTNPNPTPREPIKKTLNTFPIFVEKQGLTPNYSGHIPGEKFRFGGTFGQTTMSAASASQQKKS</sequence>
<evidence type="ECO:0000259" key="7">
    <source>
        <dbReference type="Pfam" id="PF10629"/>
    </source>
</evidence>
<keyword evidence="4" id="KW-0966">Cell projection</keyword>
<name>R7UVG8_CAPTE</name>
<feature type="region of interest" description="Disordered" evidence="6">
    <location>
        <begin position="74"/>
        <end position="108"/>
    </location>
</feature>
<gene>
    <name evidence="8" type="ORF">CAPTEDRAFT_223257</name>
</gene>
<dbReference type="InterPro" id="IPR018902">
    <property type="entry name" value="CMI2A-C-like_dom"/>
</dbReference>
<dbReference type="HOGENOM" id="CLU_1697186_0_0_1"/>
<evidence type="ECO:0000256" key="3">
    <source>
        <dbReference type="ARBA" id="ARBA00023212"/>
    </source>
</evidence>
<dbReference type="EMBL" id="AMQN01007087">
    <property type="status" value="NOT_ANNOTATED_CDS"/>
    <property type="molecule type" value="Genomic_DNA"/>
</dbReference>
<evidence type="ECO:0000313" key="9">
    <source>
        <dbReference type="EnsemblMetazoa" id="CapteP223257"/>
    </source>
</evidence>
<evidence type="ECO:0000256" key="4">
    <source>
        <dbReference type="ARBA" id="ARBA00023273"/>
    </source>
</evidence>
<dbReference type="EnsemblMetazoa" id="CapteT223257">
    <property type="protein sequence ID" value="CapteP223257"/>
    <property type="gene ID" value="CapteG223257"/>
</dbReference>
<keyword evidence="2" id="KW-0963">Cytoplasm</keyword>
<protein>
    <recommendedName>
        <fullName evidence="7">Ciliary microtubule inner protein 2A-C-like domain-containing protein</fullName>
    </recommendedName>
</protein>
<evidence type="ECO:0000313" key="8">
    <source>
        <dbReference type="EMBL" id="ELU07391.1"/>
    </source>
</evidence>
<organism evidence="8">
    <name type="scientific">Capitella teleta</name>
    <name type="common">Polychaete worm</name>
    <dbReference type="NCBI Taxonomy" id="283909"/>
    <lineage>
        <taxon>Eukaryota</taxon>
        <taxon>Metazoa</taxon>
        <taxon>Spiralia</taxon>
        <taxon>Lophotrochozoa</taxon>
        <taxon>Annelida</taxon>
        <taxon>Polychaeta</taxon>
        <taxon>Sedentaria</taxon>
        <taxon>Scolecida</taxon>
        <taxon>Capitellidae</taxon>
        <taxon>Capitella</taxon>
    </lineage>
</organism>
<comment type="subcellular location">
    <subcellularLocation>
        <location evidence="1">Cytoplasm</location>
        <location evidence="1">Cytoskeleton</location>
        <location evidence="1">Cilium axoneme</location>
    </subcellularLocation>
</comment>
<feature type="compositionally biased region" description="Polar residues" evidence="6">
    <location>
        <begin position="7"/>
        <end position="19"/>
    </location>
</feature>
<evidence type="ECO:0000256" key="6">
    <source>
        <dbReference type="SAM" id="MobiDB-lite"/>
    </source>
</evidence>
<accession>R7UVG8</accession>
<dbReference type="PANTHER" id="PTHR22146:SF8">
    <property type="entry name" value="PROTEIN FAM166B"/>
    <property type="match status" value="1"/>
</dbReference>